<dbReference type="InterPro" id="IPR023222">
    <property type="entry name" value="PsbQ-like_dom_sf"/>
</dbReference>
<protein>
    <recommendedName>
        <fullName evidence="10">PsbQ-like protein 3, chloroplastic</fullName>
    </recommendedName>
</protein>
<dbReference type="EMBL" id="JBEDUW010000001">
    <property type="protein sequence ID" value="KAK9950599.1"/>
    <property type="molecule type" value="Genomic_DNA"/>
</dbReference>
<comment type="similarity">
    <text evidence="7">Belongs to the PsbQ family.</text>
</comment>
<reference evidence="8 9" key="1">
    <citation type="journal article" date="2023" name="G3 (Bethesda)">
        <title>A chromosome-length genome assembly and annotation of blackberry (Rubus argutus, cv. 'Hillquist').</title>
        <authorList>
            <person name="Bruna T."/>
            <person name="Aryal R."/>
            <person name="Dudchenko O."/>
            <person name="Sargent D.J."/>
            <person name="Mead D."/>
            <person name="Buti M."/>
            <person name="Cavallini A."/>
            <person name="Hytonen T."/>
            <person name="Andres J."/>
            <person name="Pham M."/>
            <person name="Weisz D."/>
            <person name="Mascagni F."/>
            <person name="Usai G."/>
            <person name="Natali L."/>
            <person name="Bassil N."/>
            <person name="Fernandez G.E."/>
            <person name="Lomsadze A."/>
            <person name="Armour M."/>
            <person name="Olukolu B."/>
            <person name="Poorten T."/>
            <person name="Britton C."/>
            <person name="Davik J."/>
            <person name="Ashrafi H."/>
            <person name="Aiden E.L."/>
            <person name="Borodovsky M."/>
            <person name="Worthington M."/>
        </authorList>
    </citation>
    <scope>NUCLEOTIDE SEQUENCE [LARGE SCALE GENOMIC DNA]</scope>
    <source>
        <strain evidence="8">PI 553951</strain>
    </source>
</reference>
<evidence type="ECO:0000313" key="8">
    <source>
        <dbReference type="EMBL" id="KAK9950599.1"/>
    </source>
</evidence>
<dbReference type="InterPro" id="IPR008797">
    <property type="entry name" value="PSII_PsbQ"/>
</dbReference>
<dbReference type="GO" id="GO:0009535">
    <property type="term" value="C:chloroplast thylakoid membrane"/>
    <property type="evidence" value="ECO:0007669"/>
    <property type="project" value="UniProtKB-SubCell"/>
</dbReference>
<evidence type="ECO:0000256" key="5">
    <source>
        <dbReference type="ARBA" id="ARBA00023078"/>
    </source>
</evidence>
<evidence type="ECO:0000256" key="7">
    <source>
        <dbReference type="ARBA" id="ARBA00035649"/>
    </source>
</evidence>
<gene>
    <name evidence="8" type="ORF">M0R45_006083</name>
</gene>
<sequence>MAFKSGILQNSLRHFNPTFSCRLKPSFQFREKPLKDFDISIKRRIGVIAALSVVLLAKDSVFIKLANGFDFQFVAPDQTIEEAESGIIGHARALLQVKDLIESESWGEVQTAVRKSSPFLKQDIYTIIQQKPGNERPLLRKLYSNLFNNVTRLDYAARDKDASLIRQCYENIVLVLNEVLSRL</sequence>
<keyword evidence="4" id="KW-0809">Transit peptide</keyword>
<dbReference type="FunFam" id="1.20.120.290:FF:000004">
    <property type="entry name" value="Oxygen-evolving enhancer protein 3"/>
    <property type="match status" value="1"/>
</dbReference>
<dbReference type="PANTHER" id="PTHR33399">
    <property type="entry name" value="OXYGEN-EVOLVING ENHANCER PROTEIN 3-1, CHLOROPLASTIC"/>
    <property type="match status" value="1"/>
</dbReference>
<keyword evidence="2" id="KW-0150">Chloroplast</keyword>
<evidence type="ECO:0000256" key="4">
    <source>
        <dbReference type="ARBA" id="ARBA00022946"/>
    </source>
</evidence>
<organism evidence="8 9">
    <name type="scientific">Rubus argutus</name>
    <name type="common">Southern blackberry</name>
    <dbReference type="NCBI Taxonomy" id="59490"/>
    <lineage>
        <taxon>Eukaryota</taxon>
        <taxon>Viridiplantae</taxon>
        <taxon>Streptophyta</taxon>
        <taxon>Embryophyta</taxon>
        <taxon>Tracheophyta</taxon>
        <taxon>Spermatophyta</taxon>
        <taxon>Magnoliopsida</taxon>
        <taxon>eudicotyledons</taxon>
        <taxon>Gunneridae</taxon>
        <taxon>Pentapetalae</taxon>
        <taxon>rosids</taxon>
        <taxon>fabids</taxon>
        <taxon>Rosales</taxon>
        <taxon>Rosaceae</taxon>
        <taxon>Rosoideae</taxon>
        <taxon>Rosoideae incertae sedis</taxon>
        <taxon>Rubus</taxon>
    </lineage>
</organism>
<dbReference type="GO" id="GO:0009654">
    <property type="term" value="C:photosystem II oxygen evolving complex"/>
    <property type="evidence" value="ECO:0007669"/>
    <property type="project" value="InterPro"/>
</dbReference>
<dbReference type="Proteomes" id="UP001457282">
    <property type="component" value="Unassembled WGS sequence"/>
</dbReference>
<dbReference type="Gene3D" id="1.20.120.290">
    <property type="entry name" value="Oxygen-evolving enhancer protein 3 (PsbQ), four-helix up-down bundle"/>
    <property type="match status" value="1"/>
</dbReference>
<comment type="subcellular location">
    <subcellularLocation>
        <location evidence="1">Plastid</location>
        <location evidence="1">Chloroplast thylakoid membrane</location>
    </subcellularLocation>
</comment>
<dbReference type="AlphaFoldDB" id="A0AAW1YQ04"/>
<comment type="caution">
    <text evidence="8">The sequence shown here is derived from an EMBL/GenBank/DDBJ whole genome shotgun (WGS) entry which is preliminary data.</text>
</comment>
<dbReference type="InterPro" id="IPR054099">
    <property type="entry name" value="PSII_PsbQ_pln"/>
</dbReference>
<keyword evidence="6" id="KW-0472">Membrane</keyword>
<dbReference type="GO" id="GO:0019898">
    <property type="term" value="C:extrinsic component of membrane"/>
    <property type="evidence" value="ECO:0007669"/>
    <property type="project" value="InterPro"/>
</dbReference>
<dbReference type="Pfam" id="PF05757">
    <property type="entry name" value="PsbQ"/>
    <property type="match status" value="1"/>
</dbReference>
<keyword evidence="3" id="KW-0934">Plastid</keyword>
<accession>A0AAW1YQ04</accession>
<evidence type="ECO:0000256" key="2">
    <source>
        <dbReference type="ARBA" id="ARBA00022528"/>
    </source>
</evidence>
<evidence type="ECO:0000256" key="6">
    <source>
        <dbReference type="ARBA" id="ARBA00023136"/>
    </source>
</evidence>
<evidence type="ECO:0000256" key="1">
    <source>
        <dbReference type="ARBA" id="ARBA00004334"/>
    </source>
</evidence>
<evidence type="ECO:0008006" key="10">
    <source>
        <dbReference type="Google" id="ProtNLM"/>
    </source>
</evidence>
<dbReference type="GO" id="GO:0005509">
    <property type="term" value="F:calcium ion binding"/>
    <property type="evidence" value="ECO:0007669"/>
    <property type="project" value="InterPro"/>
</dbReference>
<evidence type="ECO:0000313" key="9">
    <source>
        <dbReference type="Proteomes" id="UP001457282"/>
    </source>
</evidence>
<dbReference type="PANTHER" id="PTHR33399:SF6">
    <property type="entry name" value="PSBQ-LIKE PROTEIN 3, CHLOROPLASTIC"/>
    <property type="match status" value="1"/>
</dbReference>
<keyword evidence="9" id="KW-1185">Reference proteome</keyword>
<keyword evidence="5" id="KW-0793">Thylakoid</keyword>
<dbReference type="SUPFAM" id="SSF101112">
    <property type="entry name" value="Oxygen-evolving enhancer protein 3"/>
    <property type="match status" value="1"/>
</dbReference>
<dbReference type="GO" id="GO:0009767">
    <property type="term" value="P:photosynthetic electron transport chain"/>
    <property type="evidence" value="ECO:0007669"/>
    <property type="project" value="TreeGrafter"/>
</dbReference>
<proteinExistence type="inferred from homology"/>
<evidence type="ECO:0000256" key="3">
    <source>
        <dbReference type="ARBA" id="ARBA00022640"/>
    </source>
</evidence>
<name>A0AAW1YQ04_RUBAR</name>